<accession>A6GH31</accession>
<dbReference type="RefSeq" id="WP_006976019.1">
    <property type="nucleotide sequence ID" value="NZ_ABCS01000114.1"/>
</dbReference>
<dbReference type="STRING" id="391625.PPSIR1_14265"/>
<evidence type="ECO:0000313" key="2">
    <source>
        <dbReference type="EMBL" id="EDM74809.1"/>
    </source>
</evidence>
<comment type="caution">
    <text evidence="2">The sequence shown here is derived from an EMBL/GenBank/DDBJ whole genome shotgun (WGS) entry which is preliminary data.</text>
</comment>
<name>A6GH31_9BACT</name>
<evidence type="ECO:0000259" key="1">
    <source>
        <dbReference type="Pfam" id="PF07624"/>
    </source>
</evidence>
<evidence type="ECO:0000313" key="3">
    <source>
        <dbReference type="Proteomes" id="UP000005801"/>
    </source>
</evidence>
<dbReference type="EMBL" id="ABCS01000114">
    <property type="protein sequence ID" value="EDM74809.1"/>
    <property type="molecule type" value="Genomic_DNA"/>
</dbReference>
<feature type="domain" description="DUF1585" evidence="1">
    <location>
        <begin position="44"/>
        <end position="102"/>
    </location>
</feature>
<reference evidence="2 3" key="1">
    <citation type="submission" date="2007-06" db="EMBL/GenBank/DDBJ databases">
        <authorList>
            <person name="Shimkets L."/>
            <person name="Ferriera S."/>
            <person name="Johnson J."/>
            <person name="Kravitz S."/>
            <person name="Beeson K."/>
            <person name="Sutton G."/>
            <person name="Rogers Y.-H."/>
            <person name="Friedman R."/>
            <person name="Frazier M."/>
            <person name="Venter J.C."/>
        </authorList>
    </citation>
    <scope>NUCLEOTIDE SEQUENCE [LARGE SCALE GENOMIC DNA]</scope>
    <source>
        <strain evidence="2 3">SIR-1</strain>
    </source>
</reference>
<organism evidence="2 3">
    <name type="scientific">Plesiocystis pacifica SIR-1</name>
    <dbReference type="NCBI Taxonomy" id="391625"/>
    <lineage>
        <taxon>Bacteria</taxon>
        <taxon>Pseudomonadati</taxon>
        <taxon>Myxococcota</taxon>
        <taxon>Polyangia</taxon>
        <taxon>Nannocystales</taxon>
        <taxon>Nannocystaceae</taxon>
        <taxon>Plesiocystis</taxon>
    </lineage>
</organism>
<dbReference type="InterPro" id="IPR011478">
    <property type="entry name" value="DUF1585"/>
</dbReference>
<dbReference type="Pfam" id="PF07624">
    <property type="entry name" value="PSD2"/>
    <property type="match status" value="1"/>
</dbReference>
<gene>
    <name evidence="2" type="ORF">PPSIR1_14265</name>
</gene>
<sequence>MPAGTGLYSESRPANEMPDWDPEVHRSVLFGEPVDDLLGWAAVAVESDAFKRNLAQMLFEHALGRGPGPGEHEEFDLLWQSLATDGWSANALIHRLVDTEAFGAP</sequence>
<dbReference type="Proteomes" id="UP000005801">
    <property type="component" value="Unassembled WGS sequence"/>
</dbReference>
<keyword evidence="3" id="KW-1185">Reference proteome</keyword>
<protein>
    <recommendedName>
        <fullName evidence="1">DUF1585 domain-containing protein</fullName>
    </recommendedName>
</protein>
<dbReference type="AlphaFoldDB" id="A6GH31"/>
<dbReference type="OrthoDB" id="5482054at2"/>
<proteinExistence type="predicted"/>